<protein>
    <recommendedName>
        <fullName evidence="3">PDEase domain-containing protein</fullName>
    </recommendedName>
</protein>
<evidence type="ECO:0000313" key="5">
    <source>
        <dbReference type="Proteomes" id="UP000054047"/>
    </source>
</evidence>
<keyword evidence="5" id="KW-1185">Reference proteome</keyword>
<feature type="domain" description="PDEase" evidence="3">
    <location>
        <begin position="1"/>
        <end position="69"/>
    </location>
</feature>
<dbReference type="EMBL" id="KN746390">
    <property type="protein sequence ID" value="KIH51510.1"/>
    <property type="molecule type" value="Genomic_DNA"/>
</dbReference>
<dbReference type="PROSITE" id="PS51845">
    <property type="entry name" value="PDEASE_I_2"/>
    <property type="match status" value="1"/>
</dbReference>
<proteinExistence type="predicted"/>
<keyword evidence="2" id="KW-0378">Hydrolase</keyword>
<dbReference type="GO" id="GO:0007165">
    <property type="term" value="P:signal transduction"/>
    <property type="evidence" value="ECO:0007669"/>
    <property type="project" value="InterPro"/>
</dbReference>
<name>A0A0C2FSG2_9BILA</name>
<dbReference type="GO" id="GO:0046872">
    <property type="term" value="F:metal ion binding"/>
    <property type="evidence" value="ECO:0007669"/>
    <property type="project" value="UniProtKB-KW"/>
</dbReference>
<accession>A0A0C2FSG2</accession>
<dbReference type="SUPFAM" id="SSF109604">
    <property type="entry name" value="HD-domain/PDEase-like"/>
    <property type="match status" value="1"/>
</dbReference>
<dbReference type="Gene3D" id="1.10.1300.10">
    <property type="entry name" value="3'5'-cyclic nucleotide phosphodiesterase, catalytic domain"/>
    <property type="match status" value="1"/>
</dbReference>
<dbReference type="Proteomes" id="UP000054047">
    <property type="component" value="Unassembled WGS sequence"/>
</dbReference>
<organism evidence="4 5">
    <name type="scientific">Ancylostoma duodenale</name>
    <dbReference type="NCBI Taxonomy" id="51022"/>
    <lineage>
        <taxon>Eukaryota</taxon>
        <taxon>Metazoa</taxon>
        <taxon>Ecdysozoa</taxon>
        <taxon>Nematoda</taxon>
        <taxon>Chromadorea</taxon>
        <taxon>Rhabditida</taxon>
        <taxon>Rhabditina</taxon>
        <taxon>Rhabditomorpha</taxon>
        <taxon>Strongyloidea</taxon>
        <taxon>Ancylostomatidae</taxon>
        <taxon>Ancylostomatinae</taxon>
        <taxon>Ancylostoma</taxon>
    </lineage>
</organism>
<keyword evidence="1" id="KW-0479">Metal-binding</keyword>
<dbReference type="PANTHER" id="PTHR11347">
    <property type="entry name" value="CYCLIC NUCLEOTIDE PHOSPHODIESTERASE"/>
    <property type="match status" value="1"/>
</dbReference>
<sequence length="78" mass="8938">MAQMSKSAHTCSQVLTGSGSEDIEMVGFIDYIVHPLYETWADLVYPDAQNILDQLEENREWYQSRIPEEPESARSENS</sequence>
<evidence type="ECO:0000313" key="4">
    <source>
        <dbReference type="EMBL" id="KIH51510.1"/>
    </source>
</evidence>
<dbReference type="OrthoDB" id="189220at2759"/>
<gene>
    <name evidence="4" type="ORF">ANCDUO_18404</name>
</gene>
<evidence type="ECO:0000259" key="3">
    <source>
        <dbReference type="PROSITE" id="PS51845"/>
    </source>
</evidence>
<dbReference type="InterPro" id="IPR036971">
    <property type="entry name" value="PDEase_catalytic_dom_sf"/>
</dbReference>
<dbReference type="InterPro" id="IPR002073">
    <property type="entry name" value="PDEase_catalytic_dom"/>
</dbReference>
<reference evidence="4 5" key="1">
    <citation type="submission" date="2013-12" db="EMBL/GenBank/DDBJ databases">
        <title>Draft genome of the parsitic nematode Ancylostoma duodenale.</title>
        <authorList>
            <person name="Mitreva M."/>
        </authorList>
    </citation>
    <scope>NUCLEOTIDE SEQUENCE [LARGE SCALE GENOMIC DNA]</scope>
    <source>
        <strain evidence="4 5">Zhejiang</strain>
    </source>
</reference>
<dbReference type="GO" id="GO:0004114">
    <property type="term" value="F:3',5'-cyclic-nucleotide phosphodiesterase activity"/>
    <property type="evidence" value="ECO:0007669"/>
    <property type="project" value="InterPro"/>
</dbReference>
<evidence type="ECO:0000256" key="2">
    <source>
        <dbReference type="ARBA" id="ARBA00022801"/>
    </source>
</evidence>
<dbReference type="AlphaFoldDB" id="A0A0C2FSG2"/>
<evidence type="ECO:0000256" key="1">
    <source>
        <dbReference type="ARBA" id="ARBA00022723"/>
    </source>
</evidence>